<comment type="caution">
    <text evidence="3">The sequence shown here is derived from an EMBL/GenBank/DDBJ whole genome shotgun (WGS) entry which is preliminary data.</text>
</comment>
<dbReference type="Pfam" id="PF00646">
    <property type="entry name" value="F-box"/>
    <property type="match status" value="1"/>
</dbReference>
<dbReference type="OrthoDB" id="2322499at2759"/>
<dbReference type="CDD" id="cd09917">
    <property type="entry name" value="F-box_SF"/>
    <property type="match status" value="1"/>
</dbReference>
<evidence type="ECO:0000313" key="3">
    <source>
        <dbReference type="EMBL" id="GHJ85957.1"/>
    </source>
</evidence>
<feature type="region of interest" description="Disordered" evidence="1">
    <location>
        <begin position="558"/>
        <end position="587"/>
    </location>
</feature>
<dbReference type="SMART" id="SM00256">
    <property type="entry name" value="FBOX"/>
    <property type="match status" value="1"/>
</dbReference>
<evidence type="ECO:0000259" key="2">
    <source>
        <dbReference type="PROSITE" id="PS50181"/>
    </source>
</evidence>
<name>A0A8H3TRP5_9TREE</name>
<dbReference type="PROSITE" id="PS50181">
    <property type="entry name" value="FBOX"/>
    <property type="match status" value="1"/>
</dbReference>
<gene>
    <name evidence="3" type="ORF">NliqN6_2359</name>
</gene>
<proteinExistence type="predicted"/>
<evidence type="ECO:0000256" key="1">
    <source>
        <dbReference type="SAM" id="MobiDB-lite"/>
    </source>
</evidence>
<sequence length="658" mass="73011">MSALPLEVLRECLAYLPYRDLLQCRQVNVALGDTIRHSSQLQLRLHLGENGIQPEREGSKDPERELSRLQKIEERLSKVQFGSSFSQSETFQISVANARYMNLIAIADDDVYLPISIRGEEGFRGITRYPLRDQGAPPEELNFGQLIRHFQVEQAEGCIMVVFLQGHQSIAHGPLALSVMRYALPELPNGYTYVTGQFECSPVSLSGRRKDRGTHHLLEDGAGIFIITLEVQQWSSQEADLAGDSSSDDVHVDWELMTAVTRIDRFHKTAKKALSDMHSLETTMLFLFSSWAPTELSWLPLHTFSPSSDSICGYRLAMTEEIQMGCTAHSENGNQDVKQEYKKVSIYDFSTAHASKVLATAKFDNEEVTGSDIQQALGHLLRDEGYEERAVESLNWTLVKQSRPSVSTSFLSEALEVYVAKTPYTVSTRNVRISPPALPSVLHLTQEYLLFAQSKEQGSWNFQHPLKFALETRLTVYNSRPVRYDSPSCVSNHANVYPTCSGGSIAIMTNHDSGLSAGYRSGGPVALGKEEAFLPAPFLQRDKRLAAIESLPHVAKEQTLDDAEISDGGSSPAVQRPSALSKDMEATDQSHFTSTMVRVSSPRFACESNALKAELAGELPHSVKKNNIQLPPAQGSPVKALIQDRVICTGRSRRLVLV</sequence>
<dbReference type="SUPFAM" id="SSF81383">
    <property type="entry name" value="F-box domain"/>
    <property type="match status" value="1"/>
</dbReference>
<feature type="domain" description="F-box" evidence="2">
    <location>
        <begin position="1"/>
        <end position="45"/>
    </location>
</feature>
<evidence type="ECO:0000313" key="4">
    <source>
        <dbReference type="Proteomes" id="UP000620104"/>
    </source>
</evidence>
<reference evidence="3" key="1">
    <citation type="submission" date="2020-07" db="EMBL/GenBank/DDBJ databases">
        <title>Draft Genome Sequence of a Deep-Sea Yeast, Naganishia (Cryptococcus) liquefaciens strain N6.</title>
        <authorList>
            <person name="Han Y.W."/>
            <person name="Kajitani R."/>
            <person name="Morimoto H."/>
            <person name="Parhat M."/>
            <person name="Tsubouchi H."/>
            <person name="Bakenova O."/>
            <person name="Ogata M."/>
            <person name="Argunhan B."/>
            <person name="Aoki R."/>
            <person name="Kajiwara S."/>
            <person name="Itoh T."/>
            <person name="Iwasaki H."/>
        </authorList>
    </citation>
    <scope>NUCLEOTIDE SEQUENCE</scope>
    <source>
        <strain evidence="3">N6</strain>
    </source>
</reference>
<keyword evidence="4" id="KW-1185">Reference proteome</keyword>
<dbReference type="AlphaFoldDB" id="A0A8H3TRP5"/>
<organism evidence="3 4">
    <name type="scientific">Naganishia liquefaciens</name>
    <dbReference type="NCBI Taxonomy" id="104408"/>
    <lineage>
        <taxon>Eukaryota</taxon>
        <taxon>Fungi</taxon>
        <taxon>Dikarya</taxon>
        <taxon>Basidiomycota</taxon>
        <taxon>Agaricomycotina</taxon>
        <taxon>Tremellomycetes</taxon>
        <taxon>Filobasidiales</taxon>
        <taxon>Filobasidiaceae</taxon>
        <taxon>Naganishia</taxon>
    </lineage>
</organism>
<dbReference type="InterPro" id="IPR001810">
    <property type="entry name" value="F-box_dom"/>
</dbReference>
<protein>
    <recommendedName>
        <fullName evidence="2">F-box domain-containing protein</fullName>
    </recommendedName>
</protein>
<accession>A0A8H3TRP5</accession>
<dbReference type="InterPro" id="IPR036047">
    <property type="entry name" value="F-box-like_dom_sf"/>
</dbReference>
<dbReference type="EMBL" id="BLZA01000017">
    <property type="protein sequence ID" value="GHJ85957.1"/>
    <property type="molecule type" value="Genomic_DNA"/>
</dbReference>
<dbReference type="Proteomes" id="UP000620104">
    <property type="component" value="Unassembled WGS sequence"/>
</dbReference>